<dbReference type="AlphaFoldDB" id="A0A1D3JF16"/>
<protein>
    <submittedName>
        <fullName evidence="3">PIR protein</fullName>
    </submittedName>
</protein>
<organism evidence="3 4">
    <name type="scientific">Plasmodium ovale</name>
    <name type="common">malaria parasite P. ovale</name>
    <dbReference type="NCBI Taxonomy" id="36330"/>
    <lineage>
        <taxon>Eukaryota</taxon>
        <taxon>Sar</taxon>
        <taxon>Alveolata</taxon>
        <taxon>Apicomplexa</taxon>
        <taxon>Aconoidasida</taxon>
        <taxon>Haemosporida</taxon>
        <taxon>Plasmodiidae</taxon>
        <taxon>Plasmodium</taxon>
        <taxon>Plasmodium (Plasmodium)</taxon>
    </lineage>
</organism>
<dbReference type="VEuPathDB" id="PlasmoDB:POWCR01_000102200"/>
<sequence>MVYKRDELLAESPVYKIYNEFNDITAVHDHDNHFQETLRLVSNDSNIKNLIGKLVGNLTKNSHIISVHRNRREYCVHLHFWLYDQILKNLGTYNKADIKLMEIINSIFTEWGNFIKTLSVANCSSRYSLEPTLENWREGKIFHDYFKNFEYIKTNYSPNNSKCQEYHKYVEHINENFVKYKSRCHNDTIAPCTYDNNFINIFNPNIKLSKVICNDQSSSNKLMGTAPADIGEQTESPDSQIASHLDDGQNDNTSGSSVYYSVVSVSVTLLGISILFFVFYRLTPIGHWLRTHLLRKRINEHNVYEEVTIEPITNTYNIENIGYVSGIHNIRYHPLKDQ</sequence>
<dbReference type="EMBL" id="FLRI01000501">
    <property type="protein sequence ID" value="SBT84499.1"/>
    <property type="molecule type" value="Genomic_DNA"/>
</dbReference>
<dbReference type="InterPro" id="IPR008780">
    <property type="entry name" value="Plasmodium_Vir"/>
</dbReference>
<dbReference type="OrthoDB" id="10313708at2759"/>
<keyword evidence="2" id="KW-1133">Transmembrane helix</keyword>
<evidence type="ECO:0000313" key="3">
    <source>
        <dbReference type="EMBL" id="SBT84499.1"/>
    </source>
</evidence>
<keyword evidence="4" id="KW-1185">Reference proteome</keyword>
<reference evidence="3 4" key="1">
    <citation type="submission" date="2016-06" db="EMBL/GenBank/DDBJ databases">
        <authorList>
            <consortium name="Pathogen Informatics"/>
        </authorList>
    </citation>
    <scope>NUCLEOTIDE SEQUENCE [LARGE SCALE GENOMIC DNA]</scope>
    <source>
        <strain evidence="3">PocGH01</strain>
    </source>
</reference>
<keyword evidence="2" id="KW-0812">Transmembrane</keyword>
<dbReference type="VEuPathDB" id="PlasmoDB:PocGH01_00202000"/>
<dbReference type="Pfam" id="PF05795">
    <property type="entry name" value="Plasmodium_Vir"/>
    <property type="match status" value="2"/>
</dbReference>
<name>A0A1D3JF16_PLAOA</name>
<keyword evidence="2" id="KW-0472">Membrane</keyword>
<accession>A0A1D3JF16</accession>
<evidence type="ECO:0000256" key="2">
    <source>
        <dbReference type="SAM" id="Phobius"/>
    </source>
</evidence>
<evidence type="ECO:0000313" key="4">
    <source>
        <dbReference type="Proteomes" id="UP000242942"/>
    </source>
</evidence>
<evidence type="ECO:0000256" key="1">
    <source>
        <dbReference type="SAM" id="MobiDB-lite"/>
    </source>
</evidence>
<feature type="region of interest" description="Disordered" evidence="1">
    <location>
        <begin position="224"/>
        <end position="248"/>
    </location>
</feature>
<proteinExistence type="predicted"/>
<feature type="transmembrane region" description="Helical" evidence="2">
    <location>
        <begin position="258"/>
        <end position="280"/>
    </location>
</feature>
<gene>
    <name evidence="3" type="primary">PocGH01_00202000</name>
    <name evidence="3" type="ORF">POCGH01_00202000</name>
</gene>
<dbReference type="Proteomes" id="UP000242942">
    <property type="component" value="Unassembled WGS sequence"/>
</dbReference>
<feature type="compositionally biased region" description="Polar residues" evidence="1">
    <location>
        <begin position="233"/>
        <end position="242"/>
    </location>
</feature>